<dbReference type="Proteomes" id="UP000646827">
    <property type="component" value="Unassembled WGS sequence"/>
</dbReference>
<sequence>MRCWILVILAALSTHVRSLPTTINPESFDTTIPITSTINNDELFSVDVSRYAQLLSTHLLFDHLDNAFYMLSKKISLQFRNSIQVNVNLTPQSQQEIQTQENDLSSLSSPVDVQILKGQLKGAVGSFIEDKFPVVWSRHAVALDRASLQSYIEHVVYKLCPEQQQEQEQEQEQQRQSEDQQKNSFNDNNDNDMSSTDNIPTSTTVSNICLESHAQQFLSSIDRYLGNHVKRTMADIVSYELPILFDTTRIQVQDIVKHFNQQVLSEQDDHLELVLEADNTEWWVPAEVNEVLETVVHWQTPNNEIIEQRQDDHQDSNTNNNNNDNNNNNIRLISKDPSTMFFAVHHFASLARVSPEQI</sequence>
<feature type="signal peptide" evidence="2">
    <location>
        <begin position="1"/>
        <end position="18"/>
    </location>
</feature>
<dbReference type="OrthoDB" id="2287593at2759"/>
<evidence type="ECO:0000313" key="4">
    <source>
        <dbReference type="Proteomes" id="UP000646827"/>
    </source>
</evidence>
<feature type="compositionally biased region" description="Low complexity" evidence="1">
    <location>
        <begin position="183"/>
        <end position="198"/>
    </location>
</feature>
<comment type="caution">
    <text evidence="3">The sequence shown here is derived from an EMBL/GenBank/DDBJ whole genome shotgun (WGS) entry which is preliminary data.</text>
</comment>
<evidence type="ECO:0000256" key="1">
    <source>
        <dbReference type="SAM" id="MobiDB-lite"/>
    </source>
</evidence>
<feature type="chain" id="PRO_5034501479" evidence="2">
    <location>
        <begin position="19"/>
        <end position="358"/>
    </location>
</feature>
<gene>
    <name evidence="3" type="ORF">INT45_007670</name>
</gene>
<feature type="compositionally biased region" description="Low complexity" evidence="1">
    <location>
        <begin position="317"/>
        <end position="329"/>
    </location>
</feature>
<accession>A0A8H7RUI3</accession>
<evidence type="ECO:0000313" key="3">
    <source>
        <dbReference type="EMBL" id="KAG2216985.1"/>
    </source>
</evidence>
<evidence type="ECO:0000256" key="2">
    <source>
        <dbReference type="SAM" id="SignalP"/>
    </source>
</evidence>
<reference evidence="3 4" key="1">
    <citation type="submission" date="2020-12" db="EMBL/GenBank/DDBJ databases">
        <title>Metabolic potential, ecology and presence of endohyphal bacteria is reflected in genomic diversity of Mucoromycotina.</title>
        <authorList>
            <person name="Muszewska A."/>
            <person name="Okrasinska A."/>
            <person name="Steczkiewicz K."/>
            <person name="Drgas O."/>
            <person name="Orlowska M."/>
            <person name="Perlinska-Lenart U."/>
            <person name="Aleksandrzak-Piekarczyk T."/>
            <person name="Szatraj K."/>
            <person name="Zielenkiewicz U."/>
            <person name="Pilsyk S."/>
            <person name="Malc E."/>
            <person name="Mieczkowski P."/>
            <person name="Kruszewska J.S."/>
            <person name="Biernat P."/>
            <person name="Pawlowska J."/>
        </authorList>
    </citation>
    <scope>NUCLEOTIDE SEQUENCE [LARGE SCALE GENOMIC DNA]</scope>
    <source>
        <strain evidence="3 4">CBS 142.35</strain>
    </source>
</reference>
<feature type="compositionally biased region" description="Basic and acidic residues" evidence="1">
    <location>
        <begin position="172"/>
        <end position="181"/>
    </location>
</feature>
<keyword evidence="2" id="KW-0732">Signal</keyword>
<dbReference type="EMBL" id="JAEPRB010000339">
    <property type="protein sequence ID" value="KAG2216985.1"/>
    <property type="molecule type" value="Genomic_DNA"/>
</dbReference>
<name>A0A8H7RUI3_9FUNG</name>
<feature type="region of interest" description="Disordered" evidence="1">
    <location>
        <begin position="310"/>
        <end position="332"/>
    </location>
</feature>
<feature type="region of interest" description="Disordered" evidence="1">
    <location>
        <begin position="163"/>
        <end position="200"/>
    </location>
</feature>
<organism evidence="3 4">
    <name type="scientific">Circinella minor</name>
    <dbReference type="NCBI Taxonomy" id="1195481"/>
    <lineage>
        <taxon>Eukaryota</taxon>
        <taxon>Fungi</taxon>
        <taxon>Fungi incertae sedis</taxon>
        <taxon>Mucoromycota</taxon>
        <taxon>Mucoromycotina</taxon>
        <taxon>Mucoromycetes</taxon>
        <taxon>Mucorales</taxon>
        <taxon>Lichtheimiaceae</taxon>
        <taxon>Circinella</taxon>
    </lineage>
</organism>
<protein>
    <submittedName>
        <fullName evidence="3">Uncharacterized protein</fullName>
    </submittedName>
</protein>
<keyword evidence="4" id="KW-1185">Reference proteome</keyword>
<dbReference type="AlphaFoldDB" id="A0A8H7RUI3"/>
<proteinExistence type="predicted"/>